<dbReference type="AlphaFoldDB" id="X0WM60"/>
<protein>
    <submittedName>
        <fullName evidence="1">Uncharacterized protein</fullName>
    </submittedName>
</protein>
<organism evidence="1">
    <name type="scientific">marine sediment metagenome</name>
    <dbReference type="NCBI Taxonomy" id="412755"/>
    <lineage>
        <taxon>unclassified sequences</taxon>
        <taxon>metagenomes</taxon>
        <taxon>ecological metagenomes</taxon>
    </lineage>
</organism>
<feature type="non-terminal residue" evidence="1">
    <location>
        <position position="1"/>
    </location>
</feature>
<accession>X0WM60</accession>
<feature type="non-terminal residue" evidence="1">
    <location>
        <position position="262"/>
    </location>
</feature>
<evidence type="ECO:0000313" key="1">
    <source>
        <dbReference type="EMBL" id="GAG25593.1"/>
    </source>
</evidence>
<reference evidence="1" key="1">
    <citation type="journal article" date="2014" name="Front. Microbiol.">
        <title>High frequency of phylogenetically diverse reductive dehalogenase-homologous genes in deep subseafloor sedimentary metagenomes.</title>
        <authorList>
            <person name="Kawai M."/>
            <person name="Futagami T."/>
            <person name="Toyoda A."/>
            <person name="Takaki Y."/>
            <person name="Nishi S."/>
            <person name="Hori S."/>
            <person name="Arai W."/>
            <person name="Tsubouchi T."/>
            <person name="Morono Y."/>
            <person name="Uchiyama I."/>
            <person name="Ito T."/>
            <person name="Fujiyama A."/>
            <person name="Inagaki F."/>
            <person name="Takami H."/>
        </authorList>
    </citation>
    <scope>NUCLEOTIDE SEQUENCE</scope>
    <source>
        <strain evidence="1">Expedition CK06-06</strain>
    </source>
</reference>
<comment type="caution">
    <text evidence="1">The sequence shown here is derived from an EMBL/GenBank/DDBJ whole genome shotgun (WGS) entry which is preliminary data.</text>
</comment>
<proteinExistence type="predicted"/>
<sequence length="262" mass="28741">QKYPEDAPRAYDDTGWTLGLHMDTKTVEIKDKDIFDAPVIPVAMPVIVKGKVVGGKAAGAYIINNTTINNLLPARLKLKKFNALAAEDPFKIKKKSFNAGSMIIPVSGVSEEIHQAVQSIASEFGLEVISAKKLPDVKTHNLDIPRIAIYHTWFSAQDDGWVRYTFDDLGIPFAMIHKDHLKEGNLKDKYDVIIFSNCRGGKGADIVNGLDPEHRGPLAFVKGEEFRHLGTPDSCEDITGGMGLEGVSNLQEFVKEGGLLIL</sequence>
<gene>
    <name evidence="1" type="ORF">S01H1_47955</name>
</gene>
<name>X0WM60_9ZZZZ</name>
<dbReference type="EMBL" id="BARS01030769">
    <property type="protein sequence ID" value="GAG25593.1"/>
    <property type="molecule type" value="Genomic_DNA"/>
</dbReference>